<feature type="transmembrane region" description="Helical" evidence="12">
    <location>
        <begin position="29"/>
        <end position="52"/>
    </location>
</feature>
<dbReference type="FunFam" id="1.20.140.40:FF:000010">
    <property type="entry name" value="Pectinesterase"/>
    <property type="match status" value="1"/>
</dbReference>
<keyword evidence="6" id="KW-0134">Cell wall</keyword>
<evidence type="ECO:0000256" key="3">
    <source>
        <dbReference type="ARBA" id="ARBA00006027"/>
    </source>
</evidence>
<comment type="subcellular location">
    <subcellularLocation>
        <location evidence="1">Secreted</location>
        <location evidence="1">Cell wall</location>
    </subcellularLocation>
</comment>
<dbReference type="Pfam" id="PF04043">
    <property type="entry name" value="PMEI"/>
    <property type="match status" value="1"/>
</dbReference>
<evidence type="ECO:0000256" key="2">
    <source>
        <dbReference type="ARBA" id="ARBA00005184"/>
    </source>
</evidence>
<gene>
    <name evidence="14" type="ORF">OIU79_008127</name>
</gene>
<evidence type="ECO:0000256" key="8">
    <source>
        <dbReference type="ARBA" id="ARBA00023085"/>
    </source>
</evidence>
<dbReference type="InterPro" id="IPR035513">
    <property type="entry name" value="Invertase/methylesterase_inhib"/>
</dbReference>
<evidence type="ECO:0000313" key="15">
    <source>
        <dbReference type="Proteomes" id="UP001151532"/>
    </source>
</evidence>
<dbReference type="CDD" id="cd15798">
    <property type="entry name" value="PMEI-like_3"/>
    <property type="match status" value="1"/>
</dbReference>
<accession>A0A9Q0THM8</accession>
<keyword evidence="12" id="KW-1133">Transmembrane helix</keyword>
<dbReference type="SMART" id="SM00856">
    <property type="entry name" value="PMEI"/>
    <property type="match status" value="1"/>
</dbReference>
<organism evidence="14 15">
    <name type="scientific">Salix purpurea</name>
    <name type="common">Purple osier willow</name>
    <dbReference type="NCBI Taxonomy" id="77065"/>
    <lineage>
        <taxon>Eukaryota</taxon>
        <taxon>Viridiplantae</taxon>
        <taxon>Streptophyta</taxon>
        <taxon>Embryophyta</taxon>
        <taxon>Tracheophyta</taxon>
        <taxon>Spermatophyta</taxon>
        <taxon>Magnoliopsida</taxon>
        <taxon>eudicotyledons</taxon>
        <taxon>Gunneridae</taxon>
        <taxon>Pentapetalae</taxon>
        <taxon>rosids</taxon>
        <taxon>fabids</taxon>
        <taxon>Malpighiales</taxon>
        <taxon>Salicaceae</taxon>
        <taxon>Saliceae</taxon>
        <taxon>Salix</taxon>
    </lineage>
</organism>
<dbReference type="EC" id="3.1.1.11" evidence="5"/>
<dbReference type="InterPro" id="IPR000070">
    <property type="entry name" value="Pectinesterase_cat"/>
</dbReference>
<dbReference type="GO" id="GO:0030599">
    <property type="term" value="F:pectinesterase activity"/>
    <property type="evidence" value="ECO:0007669"/>
    <property type="project" value="UniProtKB-EC"/>
</dbReference>
<keyword evidence="12" id="KW-0812">Transmembrane</keyword>
<keyword evidence="15" id="KW-1185">Reference proteome</keyword>
<comment type="pathway">
    <text evidence="2">Glycan metabolism; pectin degradation; 2-dehydro-3-deoxy-D-gluconate from pectin: step 1/5.</text>
</comment>
<dbReference type="InterPro" id="IPR011050">
    <property type="entry name" value="Pectin_lyase_fold/virulence"/>
</dbReference>
<evidence type="ECO:0000256" key="5">
    <source>
        <dbReference type="ARBA" id="ARBA00013229"/>
    </source>
</evidence>
<comment type="caution">
    <text evidence="14">The sequence shown here is derived from an EMBL/GenBank/DDBJ whole genome shotgun (WGS) entry which is preliminary data.</text>
</comment>
<dbReference type="GO" id="GO:0042545">
    <property type="term" value="P:cell wall modification"/>
    <property type="evidence" value="ECO:0007669"/>
    <property type="project" value="InterPro"/>
</dbReference>
<dbReference type="GO" id="GO:0004857">
    <property type="term" value="F:enzyme inhibitor activity"/>
    <property type="evidence" value="ECO:0007669"/>
    <property type="project" value="InterPro"/>
</dbReference>
<name>A0A9Q0THM8_SALPP</name>
<feature type="compositionally biased region" description="Polar residues" evidence="11">
    <location>
        <begin position="430"/>
        <end position="453"/>
    </location>
</feature>
<dbReference type="EMBL" id="JAPFFK010000015">
    <property type="protein sequence ID" value="KAJ6711841.1"/>
    <property type="molecule type" value="Genomic_DNA"/>
</dbReference>
<dbReference type="Gene3D" id="2.160.20.10">
    <property type="entry name" value="Single-stranded right-handed beta-helix, Pectin lyase-like"/>
    <property type="match status" value="2"/>
</dbReference>
<keyword evidence="7" id="KW-0378">Hydrolase</keyword>
<dbReference type="SUPFAM" id="SSF101148">
    <property type="entry name" value="Plant invertase/pectin methylesterase inhibitor"/>
    <property type="match status" value="1"/>
</dbReference>
<dbReference type="AlphaFoldDB" id="A0A9Q0THM8"/>
<evidence type="ECO:0000256" key="1">
    <source>
        <dbReference type="ARBA" id="ARBA00004191"/>
    </source>
</evidence>
<evidence type="ECO:0000256" key="11">
    <source>
        <dbReference type="SAM" id="MobiDB-lite"/>
    </source>
</evidence>
<dbReference type="NCBIfam" id="TIGR01614">
    <property type="entry name" value="PME_inhib"/>
    <property type="match status" value="1"/>
</dbReference>
<comment type="similarity">
    <text evidence="4">In the C-terminal section; belongs to the pectinesterase family.</text>
</comment>
<evidence type="ECO:0000256" key="10">
    <source>
        <dbReference type="ARBA" id="ARBA00023180"/>
    </source>
</evidence>
<evidence type="ECO:0000313" key="14">
    <source>
        <dbReference type="EMBL" id="KAJ6711841.1"/>
    </source>
</evidence>
<keyword evidence="10" id="KW-0325">Glycoprotein</keyword>
<feature type="domain" description="Pectinesterase inhibitor" evidence="13">
    <location>
        <begin position="70"/>
        <end position="231"/>
    </location>
</feature>
<keyword evidence="12" id="KW-0472">Membrane</keyword>
<reference evidence="14" key="1">
    <citation type="submission" date="2022-11" db="EMBL/GenBank/DDBJ databases">
        <authorList>
            <person name="Hyden B.L."/>
            <person name="Feng K."/>
            <person name="Yates T."/>
            <person name="Jawdy S."/>
            <person name="Smart L.B."/>
            <person name="Muchero W."/>
        </authorList>
    </citation>
    <scope>NUCLEOTIDE SEQUENCE</scope>
    <source>
        <tissue evidence="14">Shoot tip</tissue>
    </source>
</reference>
<evidence type="ECO:0000256" key="4">
    <source>
        <dbReference type="ARBA" id="ARBA00007786"/>
    </source>
</evidence>
<comment type="similarity">
    <text evidence="3">In the N-terminal section; belongs to the PMEI family.</text>
</comment>
<protein>
    <recommendedName>
        <fullName evidence="5">pectinesterase</fullName>
        <ecNumber evidence="5">3.1.1.11</ecNumber>
    </recommendedName>
</protein>
<dbReference type="InterPro" id="IPR006501">
    <property type="entry name" value="Pectinesterase_inhib_dom"/>
</dbReference>
<evidence type="ECO:0000256" key="6">
    <source>
        <dbReference type="ARBA" id="ARBA00022512"/>
    </source>
</evidence>
<keyword evidence="8" id="KW-0063">Aspartyl esterase</keyword>
<keyword evidence="6" id="KW-0964">Secreted</keyword>
<dbReference type="PANTHER" id="PTHR31707">
    <property type="entry name" value="PECTINESTERASE"/>
    <property type="match status" value="1"/>
</dbReference>
<evidence type="ECO:0000256" key="7">
    <source>
        <dbReference type="ARBA" id="ARBA00022801"/>
    </source>
</evidence>
<evidence type="ECO:0000256" key="9">
    <source>
        <dbReference type="ARBA" id="ARBA00023157"/>
    </source>
</evidence>
<evidence type="ECO:0000256" key="12">
    <source>
        <dbReference type="SAM" id="Phobius"/>
    </source>
</evidence>
<reference evidence="14" key="2">
    <citation type="journal article" date="2023" name="Int. J. Mol. Sci.">
        <title>De Novo Assembly and Annotation of 11 Diverse Shrub Willow (Salix) Genomes Reveals Novel Gene Organization in Sex-Linked Regions.</title>
        <authorList>
            <person name="Hyden B."/>
            <person name="Feng K."/>
            <person name="Yates T.B."/>
            <person name="Jawdy S."/>
            <person name="Cereghino C."/>
            <person name="Smart L.B."/>
            <person name="Muchero W."/>
        </authorList>
    </citation>
    <scope>NUCLEOTIDE SEQUENCE</scope>
    <source>
        <tissue evidence="14">Shoot tip</tissue>
    </source>
</reference>
<dbReference type="InterPro" id="IPR012334">
    <property type="entry name" value="Pectin_lyas_fold"/>
</dbReference>
<evidence type="ECO:0000259" key="13">
    <source>
        <dbReference type="SMART" id="SM00856"/>
    </source>
</evidence>
<dbReference type="Pfam" id="PF01095">
    <property type="entry name" value="Pectinesterase"/>
    <property type="match status" value="2"/>
</dbReference>
<dbReference type="Proteomes" id="UP001151532">
    <property type="component" value="Chromosome 1"/>
</dbReference>
<proteinExistence type="inferred from homology"/>
<dbReference type="OrthoDB" id="2019149at2759"/>
<sequence>MDSINSFKGYGKVDEVEQQAFRRKTRKRLIIVAVSSIVLLAVIIGAVIGVAVHTRNNNSSSSPVPLPELTPATSLKAVCSVTRYPASCFSSISALETGNTTDPEVLFKLSLHAAMNELFKLRDYPDKLMQGIDDATLQDALRVCATVLDDAVDRFNDSISSMTAGEGEKILSAAKLDDLKTWISTAITDQETCLDALQELNATEHFNGTLVDRVKAAMENSTEFVSNSLAIAAKTLGLLSDFNIPIHRRLLGFERTRNSGLPHWVGLGDRRLLESSAPKPDVTVAKDDSGDCTTLSEAVGKIPKKSKSRFIIYVKEGEYLENVILDKSKWNVMMYGDGKGKTIISGSLNFVDGTPTFSTASFAVAGKGFFARDIRFINTAGAEKHQAAVAFRSGSDMSVLFRTRSTLTQTGNSTATVTSPAPLTSCSAMPPSCSKTATSSPGNRWPTSSTPSQLRERRIPNQNTGISIQNCEFSAPGNVTAPTYLGRPWKDYSTTVIMQSDIGPFLRPSGWISWASGVDPPATVFYAEYQNTGPGANVDGRVRWAGYKPALTVDEAERFTVGSFIQGSEWLPATTVTFQSTL</sequence>
<dbReference type="SUPFAM" id="SSF51126">
    <property type="entry name" value="Pectin lyase-like"/>
    <property type="match status" value="1"/>
</dbReference>
<keyword evidence="9" id="KW-1015">Disulfide bond</keyword>
<dbReference type="Gene3D" id="1.20.140.40">
    <property type="entry name" value="Invertase/pectin methylesterase inhibitor family protein"/>
    <property type="match status" value="1"/>
</dbReference>
<feature type="region of interest" description="Disordered" evidence="11">
    <location>
        <begin position="430"/>
        <end position="454"/>
    </location>
</feature>